<dbReference type="InterPro" id="IPR027417">
    <property type="entry name" value="P-loop_NTPase"/>
</dbReference>
<reference evidence="3" key="1">
    <citation type="submission" date="2016-09" db="EMBL/GenBank/DDBJ databases">
        <title>Genome Sequence of Bathymodiolus thermophilus sulfur-oxidizing gill endosymbiont.</title>
        <authorList>
            <person name="Ponnudurai R."/>
            <person name="Kleiner M."/>
            <person name="Sayavedra L."/>
            <person name="Thuermer A."/>
            <person name="Felbeck H."/>
            <person name="Schlueter R."/>
            <person name="Schweder T."/>
            <person name="Markert S."/>
        </authorList>
    </citation>
    <scope>NUCLEOTIDE SEQUENCE [LARGE SCALE GENOMIC DNA]</scope>
    <source>
        <strain evidence="3">BAT/CrabSpa'14</strain>
    </source>
</reference>
<dbReference type="RefSeq" id="WP_071563480.1">
    <property type="nucleotide sequence ID" value="NZ_MIQH01000322.1"/>
</dbReference>
<dbReference type="SUPFAM" id="SSF52540">
    <property type="entry name" value="P-loop containing nucleoside triphosphate hydrolases"/>
    <property type="match status" value="1"/>
</dbReference>
<feature type="domain" description="ATPase AAA-type core" evidence="1">
    <location>
        <begin position="224"/>
        <end position="293"/>
    </location>
</feature>
<dbReference type="Proteomes" id="UP000182798">
    <property type="component" value="Unassembled WGS sequence"/>
</dbReference>
<dbReference type="AlphaFoldDB" id="A0A1J5U9G0"/>
<accession>A0A1J5U9G0</accession>
<dbReference type="InterPro" id="IPR003959">
    <property type="entry name" value="ATPase_AAA_core"/>
</dbReference>
<dbReference type="OrthoDB" id="3322489at2"/>
<organism evidence="2 3">
    <name type="scientific">Bathymodiolus thermophilus thioautotrophic gill symbiont</name>
    <dbReference type="NCBI Taxonomy" id="2360"/>
    <lineage>
        <taxon>Bacteria</taxon>
        <taxon>Pseudomonadati</taxon>
        <taxon>Pseudomonadota</taxon>
        <taxon>Gammaproteobacteria</taxon>
        <taxon>sulfur-oxidizing symbionts</taxon>
    </lineage>
</organism>
<dbReference type="InterPro" id="IPR051396">
    <property type="entry name" value="Bact_Antivir_Def_Nuclease"/>
</dbReference>
<evidence type="ECO:0000313" key="2">
    <source>
        <dbReference type="EMBL" id="OIR25478.1"/>
    </source>
</evidence>
<proteinExistence type="predicted"/>
<dbReference type="PANTHER" id="PTHR43581:SF4">
    <property type="entry name" value="ATP_GTP PHOSPHATASE"/>
    <property type="match status" value="1"/>
</dbReference>
<dbReference type="Pfam" id="PF13304">
    <property type="entry name" value="AAA_21"/>
    <property type="match status" value="1"/>
</dbReference>
<protein>
    <recommendedName>
        <fullName evidence="1">ATPase AAA-type core domain-containing protein</fullName>
    </recommendedName>
</protein>
<dbReference type="Gene3D" id="3.40.50.300">
    <property type="entry name" value="P-loop containing nucleotide triphosphate hydrolases"/>
    <property type="match status" value="2"/>
</dbReference>
<evidence type="ECO:0000313" key="3">
    <source>
        <dbReference type="Proteomes" id="UP000182798"/>
    </source>
</evidence>
<dbReference type="GO" id="GO:0016887">
    <property type="term" value="F:ATP hydrolysis activity"/>
    <property type="evidence" value="ECO:0007669"/>
    <property type="project" value="InterPro"/>
</dbReference>
<evidence type="ECO:0000259" key="1">
    <source>
        <dbReference type="Pfam" id="PF13304"/>
    </source>
</evidence>
<dbReference type="PANTHER" id="PTHR43581">
    <property type="entry name" value="ATP/GTP PHOSPHATASE"/>
    <property type="match status" value="1"/>
</dbReference>
<name>A0A1J5U9G0_9GAMM</name>
<sequence>MNEHFIKNIKIEKFKCFENFKAKGFSRVNLITGKNNVGKTAFMEACFLLSNSFNIFKSHNGYNSRKGALGIDRDWFHFELVKLMLEVQQNRGGYTFFTQWLKEEARLDFDDFEIIINEKFQLRLNAGMIYPDHFCVQSWGNWGSYFIDNFRRNKRYDKIYIKNNPPILDNRTFVSICNDSKKIHKLIGNLKINNNIDPLNHSLEEMFDCQELDVINDEIMLKAQGNFTKLSNFGDGIRHFINIFVILLSNENDTIYLDEIDNGIHYSKFDGLWELVLKTSKALDVQVFATTHSKECIESYARVVKKLEDKEITLIRLARLKSGAINAGVFDYGVLESAISQEHEVRG</sequence>
<gene>
    <name evidence="2" type="ORF">BGC33_13520</name>
</gene>
<comment type="caution">
    <text evidence="2">The sequence shown here is derived from an EMBL/GenBank/DDBJ whole genome shotgun (WGS) entry which is preliminary data.</text>
</comment>
<dbReference type="GO" id="GO:0005524">
    <property type="term" value="F:ATP binding"/>
    <property type="evidence" value="ECO:0007669"/>
    <property type="project" value="InterPro"/>
</dbReference>
<dbReference type="EMBL" id="MIQH01000322">
    <property type="protein sequence ID" value="OIR25478.1"/>
    <property type="molecule type" value="Genomic_DNA"/>
</dbReference>